<dbReference type="KEGG" id="hoh:Hoch_4734"/>
<evidence type="ECO:0000256" key="2">
    <source>
        <dbReference type="SAM" id="SignalP"/>
    </source>
</evidence>
<feature type="compositionally biased region" description="Low complexity" evidence="1">
    <location>
        <begin position="36"/>
        <end position="57"/>
    </location>
</feature>
<reference evidence="3 4" key="1">
    <citation type="journal article" date="2010" name="Stand. Genomic Sci.">
        <title>Complete genome sequence of Haliangium ochraceum type strain (SMP-2).</title>
        <authorList>
            <consortium name="US DOE Joint Genome Institute (JGI-PGF)"/>
            <person name="Ivanova N."/>
            <person name="Daum C."/>
            <person name="Lang E."/>
            <person name="Abt B."/>
            <person name="Kopitz M."/>
            <person name="Saunders E."/>
            <person name="Lapidus A."/>
            <person name="Lucas S."/>
            <person name="Glavina Del Rio T."/>
            <person name="Nolan M."/>
            <person name="Tice H."/>
            <person name="Copeland A."/>
            <person name="Cheng J.F."/>
            <person name="Chen F."/>
            <person name="Bruce D."/>
            <person name="Goodwin L."/>
            <person name="Pitluck S."/>
            <person name="Mavromatis K."/>
            <person name="Pati A."/>
            <person name="Mikhailova N."/>
            <person name="Chen A."/>
            <person name="Palaniappan K."/>
            <person name="Land M."/>
            <person name="Hauser L."/>
            <person name="Chang Y.J."/>
            <person name="Jeffries C.D."/>
            <person name="Detter J.C."/>
            <person name="Brettin T."/>
            <person name="Rohde M."/>
            <person name="Goker M."/>
            <person name="Bristow J."/>
            <person name="Markowitz V."/>
            <person name="Eisen J.A."/>
            <person name="Hugenholtz P."/>
            <person name="Kyrpides N.C."/>
            <person name="Klenk H.P."/>
        </authorList>
    </citation>
    <scope>NUCLEOTIDE SEQUENCE [LARGE SCALE GENOMIC DNA]</scope>
    <source>
        <strain evidence="4">DSM 14365 / CIP 107738 / JCM 11303 / AJ 13395 / SMP-2</strain>
    </source>
</reference>
<feature type="chain" id="PRO_5003011479" description="M3 family oligoendopeptidase" evidence="2">
    <location>
        <begin position="23"/>
        <end position="729"/>
    </location>
</feature>
<evidence type="ECO:0000256" key="1">
    <source>
        <dbReference type="SAM" id="MobiDB-lite"/>
    </source>
</evidence>
<name>D0LRJ6_HALO1</name>
<dbReference type="Gene3D" id="1.10.1370.30">
    <property type="match status" value="1"/>
</dbReference>
<dbReference type="SUPFAM" id="SSF55486">
    <property type="entry name" value="Metalloproteases ('zincins'), catalytic domain"/>
    <property type="match status" value="1"/>
</dbReference>
<feature type="region of interest" description="Disordered" evidence="1">
    <location>
        <begin position="25"/>
        <end position="57"/>
    </location>
</feature>
<evidence type="ECO:0008006" key="5">
    <source>
        <dbReference type="Google" id="ProtNLM"/>
    </source>
</evidence>
<proteinExistence type="predicted"/>
<sequence length="729" mass="80625">MNRSTKTFALLAGVLGTVAGVAAPGCGSPSSPPAASPSAPAPGAEPAATSDADGAAAAPVASAIADENARRAEQALVARHGEAERERIRRGVAQVRALWRPADGDAQAFEAFVEAEFLPQGPQLEATFARFEFAFERIGGFFVSMSRDLRRGVDLELGPMLPLDLRLAAFSPGAHMVEDLFASKIAFVALLNFPLTTLDQRLAEGMQWSREQWAEARLTDRFRVRVPAEVAQRFGQARTTADSYINDYNIYMHHLVDDAGQRPFPAGLRLISHWGLRDELKARYADADGVAKQRMIQRVMERIVRQEIPAAVVNNPLLDWNPASNEVRVSQVADIAEAEIPATASAEPDTTREPDTRYQHWLSVFAAARLADPYHPDAPTHIDRRFDLGREIPEAQVQALLEAVLRAPESAEVAKRVAARLGRPLEPFDIWYVGFKPRGKYTEADLDKRTRRRYPSAQAYAKDMPRMLRDLGFSRERAQFLADHIVVEPSRGAGHALGAARRDDAAHLRTRIGKNGMDYKGYNIAVHEMGHNVEQVFSVTSIDYTLIQGVPNTAFTEALAFVFQNRDLELLGLGSRDAEAAKLETLNTFWATREIAGVGLVDMKAWRWLYEHPDATPADFREAVVGIAQDVWNEFYADIFGVRDVPILAVYSHMIDGAMYTPDYPMGHLIAFQIETHFEDFQGSFGGEFERICKLGQLTPDAWMRKAVGAPLSAEPLIEATRAALSALR</sequence>
<evidence type="ECO:0000313" key="4">
    <source>
        <dbReference type="Proteomes" id="UP000001880"/>
    </source>
</evidence>
<accession>D0LRJ6</accession>
<dbReference type="AlphaFoldDB" id="D0LRJ6"/>
<organism evidence="3 4">
    <name type="scientific">Haliangium ochraceum (strain DSM 14365 / JCM 11303 / SMP-2)</name>
    <dbReference type="NCBI Taxonomy" id="502025"/>
    <lineage>
        <taxon>Bacteria</taxon>
        <taxon>Pseudomonadati</taxon>
        <taxon>Myxococcota</taxon>
        <taxon>Polyangia</taxon>
        <taxon>Haliangiales</taxon>
        <taxon>Kofleriaceae</taxon>
        <taxon>Haliangium</taxon>
    </lineage>
</organism>
<dbReference type="HOGENOM" id="CLU_410878_0_0_7"/>
<protein>
    <recommendedName>
        <fullName evidence="5">M3 family oligoendopeptidase</fullName>
    </recommendedName>
</protein>
<dbReference type="Proteomes" id="UP000001880">
    <property type="component" value="Chromosome"/>
</dbReference>
<evidence type="ECO:0000313" key="3">
    <source>
        <dbReference type="EMBL" id="ACY17224.1"/>
    </source>
</evidence>
<feature type="signal peptide" evidence="2">
    <location>
        <begin position="1"/>
        <end position="22"/>
    </location>
</feature>
<keyword evidence="4" id="KW-1185">Reference proteome</keyword>
<gene>
    <name evidence="3" type="ordered locus">Hoch_4734</name>
</gene>
<dbReference type="eggNOG" id="COG1164">
    <property type="taxonomic scope" value="Bacteria"/>
</dbReference>
<keyword evidence="2" id="KW-0732">Signal</keyword>
<dbReference type="RefSeq" id="WP_012829822.1">
    <property type="nucleotide sequence ID" value="NC_013440.1"/>
</dbReference>
<dbReference type="EMBL" id="CP001804">
    <property type="protein sequence ID" value="ACY17224.1"/>
    <property type="molecule type" value="Genomic_DNA"/>
</dbReference>